<proteinExistence type="predicted"/>
<reference evidence="2 3" key="1">
    <citation type="journal article" date="2023" name="Sci. Data">
        <title>Genome assembly of the Korean intertidal mud-creeper Batillaria attramentaria.</title>
        <authorList>
            <person name="Patra A.K."/>
            <person name="Ho P.T."/>
            <person name="Jun S."/>
            <person name="Lee S.J."/>
            <person name="Kim Y."/>
            <person name="Won Y.J."/>
        </authorList>
    </citation>
    <scope>NUCLEOTIDE SEQUENCE [LARGE SCALE GENOMIC DNA]</scope>
    <source>
        <strain evidence="2">Wonlab-2016</strain>
    </source>
</reference>
<sequence>MRKDRAKPIHCPPFTPMDGGPDRPRGLIDFHRSLVTSHQFSCWPPAERGTRICARTVLWRNCTISDVYFVENMRETATPPDSMLHLLHTLQFCLKYIQHFENR</sequence>
<dbReference type="Proteomes" id="UP001519460">
    <property type="component" value="Unassembled WGS sequence"/>
</dbReference>
<evidence type="ECO:0000313" key="2">
    <source>
        <dbReference type="EMBL" id="KAK7490794.1"/>
    </source>
</evidence>
<evidence type="ECO:0000256" key="1">
    <source>
        <dbReference type="SAM" id="MobiDB-lite"/>
    </source>
</evidence>
<keyword evidence="3" id="KW-1185">Reference proteome</keyword>
<organism evidence="2 3">
    <name type="scientific">Batillaria attramentaria</name>
    <dbReference type="NCBI Taxonomy" id="370345"/>
    <lineage>
        <taxon>Eukaryota</taxon>
        <taxon>Metazoa</taxon>
        <taxon>Spiralia</taxon>
        <taxon>Lophotrochozoa</taxon>
        <taxon>Mollusca</taxon>
        <taxon>Gastropoda</taxon>
        <taxon>Caenogastropoda</taxon>
        <taxon>Sorbeoconcha</taxon>
        <taxon>Cerithioidea</taxon>
        <taxon>Batillariidae</taxon>
        <taxon>Batillaria</taxon>
    </lineage>
</organism>
<dbReference type="EMBL" id="JACVVK020000123">
    <property type="protein sequence ID" value="KAK7490794.1"/>
    <property type="molecule type" value="Genomic_DNA"/>
</dbReference>
<evidence type="ECO:0000313" key="3">
    <source>
        <dbReference type="Proteomes" id="UP001519460"/>
    </source>
</evidence>
<name>A0ABD0KV96_9CAEN</name>
<dbReference type="AlphaFoldDB" id="A0ABD0KV96"/>
<protein>
    <submittedName>
        <fullName evidence="2">Uncharacterized protein</fullName>
    </submittedName>
</protein>
<feature type="region of interest" description="Disordered" evidence="1">
    <location>
        <begin position="1"/>
        <end position="23"/>
    </location>
</feature>
<comment type="caution">
    <text evidence="2">The sequence shown here is derived from an EMBL/GenBank/DDBJ whole genome shotgun (WGS) entry which is preliminary data.</text>
</comment>
<accession>A0ABD0KV96</accession>
<gene>
    <name evidence="2" type="ORF">BaRGS_00018023</name>
</gene>